<dbReference type="Proteomes" id="UP001493487">
    <property type="component" value="Unassembled WGS sequence"/>
</dbReference>
<sequence length="576" mass="63047">MQSMILRSQEWFDGRPDHSFEHRSSMRAMGHLPESYMGKPIIGIFNSWNDFTNCNLPHKQLVEYVKRGVLMAGGYPMEMHSISTPSDFMKPSDLPYRNLMSMDIEEMIRSLPIDGAIHLCECDKTTPAQLMAAASCDIPAIQLAAGHRASAYMQGKAVNYGTDTWKYLDDYNAGLVSEQQWQELETNISCSLGGCPVMGTASTMKSLSEMLGMMLPGTASIPAHHAARYAAAEMTGRRIVEMVREGLHPSLLMTEAAFHNAIKLLAALGGSSNAVIHLTAIAGRLGIRLGLDAYADQSRNVPLLVNLQPSGIYNMDQFHVAGGIGAAIKQLLPLLDCSALAATGKTIAEEYGQYEVYSPEVIASLDQPVKEFSGFVVFRGSLAPDGAILKRAASSLNFDRFIGKAVVFEDYADMLARINDDDLDVREDSVLLMKNCGPIGAGMPEWGMIPIPNKLLKLGVRDMVRISDARMSGTSYGTVILHASPESALGGPLAIVQDGDEIEVDLPNGIINLRVDDKTMEDRLARWQAPSSPHKRGFMRIYEDQVLQAHEGCDFWSLRPKDRSEVKLVPPIVGRG</sequence>
<dbReference type="InterPro" id="IPR042096">
    <property type="entry name" value="Dihydro-acid_dehy_C"/>
</dbReference>
<name>A0ABV1KND1_9BACL</name>
<dbReference type="Gene3D" id="3.50.30.80">
    <property type="entry name" value="IlvD/EDD C-terminal domain-like"/>
    <property type="match status" value="1"/>
</dbReference>
<feature type="domain" description="Dihydroxy-acid/6-phosphogluconate dehydratase N-terminal" evidence="8">
    <location>
        <begin position="39"/>
        <end position="349"/>
    </location>
</feature>
<dbReference type="InterPro" id="IPR056740">
    <property type="entry name" value="ILV_EDD_C"/>
</dbReference>
<proteinExistence type="inferred from homology"/>
<keyword evidence="7" id="KW-0100">Branched-chain amino acid biosynthesis</keyword>
<reference evidence="10 11" key="1">
    <citation type="journal article" date="2023" name="Genome Announc.">
        <title>Pan-Genome Analyses of the Genus Cohnella and Proposal of the Novel Species Cohnella silvisoli sp. nov., Isolated from Forest Soil.</title>
        <authorList>
            <person name="Wang C."/>
            <person name="Mao L."/>
            <person name="Bao G."/>
            <person name="Zhu H."/>
        </authorList>
    </citation>
    <scope>NUCLEOTIDE SEQUENCE [LARGE SCALE GENOMIC DNA]</scope>
    <source>
        <strain evidence="10 11">NL03-T5-1</strain>
    </source>
</reference>
<dbReference type="InterPro" id="IPR037237">
    <property type="entry name" value="IlvD/EDD_N"/>
</dbReference>
<accession>A0ABV1KND1</accession>
<dbReference type="NCBIfam" id="NF004784">
    <property type="entry name" value="PRK06131.1"/>
    <property type="match status" value="1"/>
</dbReference>
<keyword evidence="3" id="KW-0479">Metal-binding</keyword>
<feature type="domain" description="Dihydroxy-acid/6-phosphogluconate dehydratase C-terminal" evidence="9">
    <location>
        <begin position="360"/>
        <end position="553"/>
    </location>
</feature>
<evidence type="ECO:0000259" key="8">
    <source>
        <dbReference type="Pfam" id="PF00920"/>
    </source>
</evidence>
<gene>
    <name evidence="10" type="ORF">QJS35_02840</name>
</gene>
<evidence type="ECO:0000256" key="4">
    <source>
        <dbReference type="ARBA" id="ARBA00023004"/>
    </source>
</evidence>
<keyword evidence="11" id="KW-1185">Reference proteome</keyword>
<evidence type="ECO:0000256" key="3">
    <source>
        <dbReference type="ARBA" id="ARBA00022723"/>
    </source>
</evidence>
<evidence type="ECO:0000256" key="6">
    <source>
        <dbReference type="ARBA" id="ARBA00023239"/>
    </source>
</evidence>
<dbReference type="Pfam" id="PF24877">
    <property type="entry name" value="ILV_EDD_C"/>
    <property type="match status" value="1"/>
</dbReference>
<protein>
    <submittedName>
        <fullName evidence="10">Dihydroxy-acid dehydratase</fullName>
    </submittedName>
</protein>
<keyword evidence="7" id="KW-0028">Amino-acid biosynthesis</keyword>
<evidence type="ECO:0000256" key="7">
    <source>
        <dbReference type="ARBA" id="ARBA00023304"/>
    </source>
</evidence>
<dbReference type="PROSITE" id="PS00886">
    <property type="entry name" value="ILVD_EDD_1"/>
    <property type="match status" value="1"/>
</dbReference>
<keyword evidence="5" id="KW-0411">Iron-sulfur</keyword>
<keyword evidence="2" id="KW-0001">2Fe-2S</keyword>
<comment type="caution">
    <text evidence="10">The sequence shown here is derived from an EMBL/GenBank/DDBJ whole genome shotgun (WGS) entry which is preliminary data.</text>
</comment>
<dbReference type="SUPFAM" id="SSF143975">
    <property type="entry name" value="IlvD/EDD N-terminal domain-like"/>
    <property type="match status" value="1"/>
</dbReference>
<evidence type="ECO:0000256" key="2">
    <source>
        <dbReference type="ARBA" id="ARBA00022714"/>
    </source>
</evidence>
<organism evidence="10 11">
    <name type="scientific">Cohnella silvisoli</name>
    <dbReference type="NCBI Taxonomy" id="2873699"/>
    <lineage>
        <taxon>Bacteria</taxon>
        <taxon>Bacillati</taxon>
        <taxon>Bacillota</taxon>
        <taxon>Bacilli</taxon>
        <taxon>Bacillales</taxon>
        <taxon>Paenibacillaceae</taxon>
        <taxon>Cohnella</taxon>
    </lineage>
</organism>
<evidence type="ECO:0000256" key="5">
    <source>
        <dbReference type="ARBA" id="ARBA00023014"/>
    </source>
</evidence>
<keyword evidence="4" id="KW-0408">Iron</keyword>
<keyword evidence="6" id="KW-0456">Lyase</keyword>
<evidence type="ECO:0000313" key="10">
    <source>
        <dbReference type="EMBL" id="MEQ4481328.1"/>
    </source>
</evidence>
<evidence type="ECO:0000313" key="11">
    <source>
        <dbReference type="Proteomes" id="UP001493487"/>
    </source>
</evidence>
<dbReference type="RefSeq" id="WP_232182165.1">
    <property type="nucleotide sequence ID" value="NZ_JAIOAP010000001.1"/>
</dbReference>
<dbReference type="InterPro" id="IPR052352">
    <property type="entry name" value="Sugar_Degrad_Dehydratases"/>
</dbReference>
<dbReference type="Pfam" id="PF00920">
    <property type="entry name" value="ILVD_EDD_N"/>
    <property type="match status" value="1"/>
</dbReference>
<dbReference type="SUPFAM" id="SSF52016">
    <property type="entry name" value="LeuD/IlvD-like"/>
    <property type="match status" value="1"/>
</dbReference>
<dbReference type="PANTHER" id="PTHR43183">
    <property type="entry name" value="HYPOTHETICAL DIHYDROXYACID DEHYDRATASE (EUROFUNG)-RELATED"/>
    <property type="match status" value="1"/>
</dbReference>
<dbReference type="InterPro" id="IPR000581">
    <property type="entry name" value="ILV_EDD_N"/>
</dbReference>
<dbReference type="InterPro" id="IPR020558">
    <property type="entry name" value="DiOHA_6PGluconate_deHydtase_CS"/>
</dbReference>
<dbReference type="EMBL" id="JASKHM010000001">
    <property type="protein sequence ID" value="MEQ4481328.1"/>
    <property type="molecule type" value="Genomic_DNA"/>
</dbReference>
<comment type="similarity">
    <text evidence="1">Belongs to the IlvD/Edd family.</text>
</comment>
<dbReference type="PANTHER" id="PTHR43183:SF2">
    <property type="entry name" value="DIHYDROXY-ACID DEHYDRATASE"/>
    <property type="match status" value="1"/>
</dbReference>
<evidence type="ECO:0000256" key="1">
    <source>
        <dbReference type="ARBA" id="ARBA00006486"/>
    </source>
</evidence>
<evidence type="ECO:0000259" key="9">
    <source>
        <dbReference type="Pfam" id="PF24877"/>
    </source>
</evidence>